<dbReference type="AlphaFoldDB" id="A0A0D0P8R5"/>
<evidence type="ECO:0000313" key="2">
    <source>
        <dbReference type="Proteomes" id="UP000032101"/>
    </source>
</evidence>
<organism evidence="1 2">
    <name type="scientific">Pseudomonas fluorescens</name>
    <dbReference type="NCBI Taxonomy" id="294"/>
    <lineage>
        <taxon>Bacteria</taxon>
        <taxon>Pseudomonadati</taxon>
        <taxon>Pseudomonadota</taxon>
        <taxon>Gammaproteobacteria</taxon>
        <taxon>Pseudomonadales</taxon>
        <taxon>Pseudomonadaceae</taxon>
        <taxon>Pseudomonas</taxon>
    </lineage>
</organism>
<dbReference type="PATRIC" id="fig|294.124.peg.4702"/>
<proteinExistence type="predicted"/>
<dbReference type="RefSeq" id="WP_042732062.1">
    <property type="nucleotide sequence ID" value="NZ_JXNZ01000285.1"/>
</dbReference>
<dbReference type="Proteomes" id="UP000032101">
    <property type="component" value="Unassembled WGS sequence"/>
</dbReference>
<name>A0A0D0P8R5_PSEFL</name>
<dbReference type="EMBL" id="JXNZ01000285">
    <property type="protein sequence ID" value="KIQ57067.1"/>
    <property type="molecule type" value="Genomic_DNA"/>
</dbReference>
<evidence type="ECO:0000313" key="1">
    <source>
        <dbReference type="EMBL" id="KIQ57067.1"/>
    </source>
</evidence>
<sequence length="104" mass="11693">MNIKTKDWTAHINRMPGDAFFRTNGTVTVPHAGVTPKLERSLVQDKSFDLRLELKLETSDGMHLQVITDKPVEYKVSGNSNVTGVSIFYEGELLHHIDNVLITD</sequence>
<comment type="caution">
    <text evidence="1">The sequence shown here is derived from an EMBL/GenBank/DDBJ whole genome shotgun (WGS) entry which is preliminary data.</text>
</comment>
<accession>A0A0D0P8R5</accession>
<reference evidence="1 2" key="1">
    <citation type="submission" date="2015-01" db="EMBL/GenBank/DDBJ databases">
        <title>Draft Genome Sequence of the Biocontrol and Plant Growth-Promoting Rhizobacteria (PGPR) Pseudomonas fluorescens UM270.</title>
        <authorList>
            <person name="Hernandez-Salmeron J.E."/>
            <person name="Santoyo G."/>
            <person name="Moreno-Hagelsieb G."/>
            <person name="Hernandez-Leon R."/>
        </authorList>
    </citation>
    <scope>NUCLEOTIDE SEQUENCE [LARGE SCALE GENOMIC DNA]</scope>
    <source>
        <strain evidence="1 2">UM270</strain>
    </source>
</reference>
<gene>
    <name evidence="1" type="ORF">RL74_22795</name>
</gene>
<dbReference type="OrthoDB" id="6896393at2"/>
<protein>
    <submittedName>
        <fullName evidence="1">Uncharacterized protein</fullName>
    </submittedName>
</protein>